<dbReference type="InterPro" id="IPR001796">
    <property type="entry name" value="DHFR_dom"/>
</dbReference>
<dbReference type="PRINTS" id="PR00070">
    <property type="entry name" value="DHFR"/>
</dbReference>
<dbReference type="Pfam" id="PF00186">
    <property type="entry name" value="DHFR_1"/>
    <property type="match status" value="1"/>
</dbReference>
<comment type="catalytic activity">
    <reaction evidence="7">
        <text>(6S)-5,6,7,8-tetrahydrofolate + NADP(+) = 7,8-dihydrofolate + NADPH + H(+)</text>
        <dbReference type="Rhea" id="RHEA:15009"/>
        <dbReference type="ChEBI" id="CHEBI:15378"/>
        <dbReference type="ChEBI" id="CHEBI:57451"/>
        <dbReference type="ChEBI" id="CHEBI:57453"/>
        <dbReference type="ChEBI" id="CHEBI:57783"/>
        <dbReference type="ChEBI" id="CHEBI:58349"/>
        <dbReference type="EC" id="1.5.1.3"/>
    </reaction>
</comment>
<keyword evidence="4 7" id="KW-0554">One-carbon metabolism</keyword>
<dbReference type="GO" id="GO:0046654">
    <property type="term" value="P:tetrahydrofolate biosynthetic process"/>
    <property type="evidence" value="ECO:0007669"/>
    <property type="project" value="UniProtKB-UniPathway"/>
</dbReference>
<dbReference type="KEGG" id="vao:FA707_05575"/>
<dbReference type="GO" id="GO:0046655">
    <property type="term" value="P:folic acid metabolic process"/>
    <property type="evidence" value="ECO:0007669"/>
    <property type="project" value="TreeGrafter"/>
</dbReference>
<dbReference type="PROSITE" id="PS51330">
    <property type="entry name" value="DHFR_2"/>
    <property type="match status" value="1"/>
</dbReference>
<dbReference type="AlphaFoldDB" id="A0A4D7CQU5"/>
<dbReference type="PANTHER" id="PTHR48069:SF3">
    <property type="entry name" value="DIHYDROFOLATE REDUCTASE"/>
    <property type="match status" value="1"/>
</dbReference>
<evidence type="ECO:0000256" key="7">
    <source>
        <dbReference type="PIRNR" id="PIRNR000194"/>
    </source>
</evidence>
<evidence type="ECO:0000256" key="4">
    <source>
        <dbReference type="ARBA" id="ARBA00022563"/>
    </source>
</evidence>
<dbReference type="GO" id="GO:0004146">
    <property type="term" value="F:dihydrofolate reductase activity"/>
    <property type="evidence" value="ECO:0007669"/>
    <property type="project" value="UniProtKB-EC"/>
</dbReference>
<dbReference type="PIRSF" id="PIRSF000194">
    <property type="entry name" value="DHFR"/>
    <property type="match status" value="1"/>
</dbReference>
<evidence type="ECO:0000256" key="5">
    <source>
        <dbReference type="ARBA" id="ARBA00022857"/>
    </source>
</evidence>
<dbReference type="GO" id="GO:0005829">
    <property type="term" value="C:cytosol"/>
    <property type="evidence" value="ECO:0007669"/>
    <property type="project" value="TreeGrafter"/>
</dbReference>
<gene>
    <name evidence="9" type="ORF">FA707_05575</name>
</gene>
<dbReference type="CDD" id="cd00209">
    <property type="entry name" value="DHFR"/>
    <property type="match status" value="1"/>
</dbReference>
<dbReference type="OrthoDB" id="9804315at2"/>
<dbReference type="GO" id="GO:0046452">
    <property type="term" value="P:dihydrofolate metabolic process"/>
    <property type="evidence" value="ECO:0007669"/>
    <property type="project" value="TreeGrafter"/>
</dbReference>
<keyword evidence="6 7" id="KW-0560">Oxidoreductase</keyword>
<dbReference type="InterPro" id="IPR017925">
    <property type="entry name" value="DHFR_CS"/>
</dbReference>
<dbReference type="EMBL" id="CP039712">
    <property type="protein sequence ID" value="QCI86468.1"/>
    <property type="molecule type" value="Genomic_DNA"/>
</dbReference>
<sequence>MFAAIWAQDENRLIGNGDTMPWHLPNDLQFFKNTTENNTIVMGRTTFEGMNKQPLPNRHTIVLTTDRDYQAEGVTVMHSVDEVVAYEKNYDGIVFITGGAKVYQEFLPLCDIVYRTVIHESFEGDVFIPDIDFDVWSMIDVSDGLVDSKNKYPHSFETFKRKK</sequence>
<comment type="similarity">
    <text evidence="2 7 8">Belongs to the dihydrofolate reductase family.</text>
</comment>
<dbReference type="GO" id="GO:0050661">
    <property type="term" value="F:NADP binding"/>
    <property type="evidence" value="ECO:0007669"/>
    <property type="project" value="InterPro"/>
</dbReference>
<dbReference type="RefSeq" id="WP_136953299.1">
    <property type="nucleotide sequence ID" value="NZ_CP039712.1"/>
</dbReference>
<evidence type="ECO:0000256" key="6">
    <source>
        <dbReference type="ARBA" id="ARBA00023002"/>
    </source>
</evidence>
<dbReference type="Proteomes" id="UP000298615">
    <property type="component" value="Chromosome"/>
</dbReference>
<dbReference type="UniPathway" id="UPA00077">
    <property type="reaction ID" value="UER00158"/>
</dbReference>
<comment type="pathway">
    <text evidence="1 7">Cofactor biosynthesis; tetrahydrofolate biosynthesis; 5,6,7,8-tetrahydrofolate from 7,8-dihydrofolate: step 1/1.</text>
</comment>
<dbReference type="EC" id="1.5.1.3" evidence="3 7"/>
<proteinExistence type="inferred from homology"/>
<organism evidence="9 10">
    <name type="scientific">Vagococcus zengguangii</name>
    <dbReference type="NCBI Taxonomy" id="2571750"/>
    <lineage>
        <taxon>Bacteria</taxon>
        <taxon>Bacillati</taxon>
        <taxon>Bacillota</taxon>
        <taxon>Bacilli</taxon>
        <taxon>Lactobacillales</taxon>
        <taxon>Enterococcaceae</taxon>
        <taxon>Vagococcus</taxon>
    </lineage>
</organism>
<reference evidence="9 10" key="1">
    <citation type="submission" date="2019-04" db="EMBL/GenBank/DDBJ databases">
        <title>Vagococcus sp. nov., isolated from faeces of yaks (Bos grunniens).</title>
        <authorList>
            <person name="Ge Y."/>
        </authorList>
    </citation>
    <scope>NUCLEOTIDE SEQUENCE [LARGE SCALE GENOMIC DNA]</scope>
    <source>
        <strain evidence="9 10">MN-17</strain>
    </source>
</reference>
<evidence type="ECO:0000256" key="8">
    <source>
        <dbReference type="RuleBase" id="RU004474"/>
    </source>
</evidence>
<evidence type="ECO:0000256" key="3">
    <source>
        <dbReference type="ARBA" id="ARBA00012856"/>
    </source>
</evidence>
<keyword evidence="5 7" id="KW-0521">NADP</keyword>
<dbReference type="PROSITE" id="PS00075">
    <property type="entry name" value="DHFR_1"/>
    <property type="match status" value="1"/>
</dbReference>
<accession>A0A4D7CQU5</accession>
<dbReference type="InterPro" id="IPR012259">
    <property type="entry name" value="DHFR"/>
</dbReference>
<evidence type="ECO:0000313" key="9">
    <source>
        <dbReference type="EMBL" id="QCI86468.1"/>
    </source>
</evidence>
<evidence type="ECO:0000256" key="1">
    <source>
        <dbReference type="ARBA" id="ARBA00004903"/>
    </source>
</evidence>
<dbReference type="SUPFAM" id="SSF53597">
    <property type="entry name" value="Dihydrofolate reductase-like"/>
    <property type="match status" value="1"/>
</dbReference>
<dbReference type="InterPro" id="IPR024072">
    <property type="entry name" value="DHFR-like_dom_sf"/>
</dbReference>
<dbReference type="GO" id="GO:0006730">
    <property type="term" value="P:one-carbon metabolic process"/>
    <property type="evidence" value="ECO:0007669"/>
    <property type="project" value="UniProtKB-KW"/>
</dbReference>
<keyword evidence="10" id="KW-1185">Reference proteome</keyword>
<name>A0A4D7CQU5_9ENTE</name>
<dbReference type="PANTHER" id="PTHR48069">
    <property type="entry name" value="DIHYDROFOLATE REDUCTASE"/>
    <property type="match status" value="1"/>
</dbReference>
<protein>
    <recommendedName>
        <fullName evidence="3 7">Dihydrofolate reductase</fullName>
        <ecNumber evidence="3 7">1.5.1.3</ecNumber>
    </recommendedName>
</protein>
<comment type="function">
    <text evidence="7">Key enzyme in folate metabolism. Catalyzes an essential reaction for de novo glycine and purine synthesis, and for DNA precursor synthesis.</text>
</comment>
<dbReference type="Gene3D" id="3.40.430.10">
    <property type="entry name" value="Dihydrofolate Reductase, subunit A"/>
    <property type="match status" value="1"/>
</dbReference>
<evidence type="ECO:0000256" key="2">
    <source>
        <dbReference type="ARBA" id="ARBA00009539"/>
    </source>
</evidence>
<evidence type="ECO:0000313" key="10">
    <source>
        <dbReference type="Proteomes" id="UP000298615"/>
    </source>
</evidence>